<gene>
    <name evidence="2" type="ORF">SFRICE_021710</name>
</gene>
<sequence length="121" mass="13748">MQTVLNWHGYKVRNEDIRFGRLQPFRRRRENRSVATLLAHCPIPYGKITDGKPADRSPEGKQSPPPVSTRNTRGVTSALSAVWLGCWGIGDRATKEQHRLRRTPYKNDLLKGSRGKNDAPE</sequence>
<evidence type="ECO:0000256" key="1">
    <source>
        <dbReference type="SAM" id="MobiDB-lite"/>
    </source>
</evidence>
<feature type="compositionally biased region" description="Basic and acidic residues" evidence="1">
    <location>
        <begin position="49"/>
        <end position="59"/>
    </location>
</feature>
<feature type="region of interest" description="Disordered" evidence="1">
    <location>
        <begin position="44"/>
        <end position="74"/>
    </location>
</feature>
<reference evidence="2" key="1">
    <citation type="submission" date="2016-07" db="EMBL/GenBank/DDBJ databases">
        <authorList>
            <person name="Bretaudeau A."/>
        </authorList>
    </citation>
    <scope>NUCLEOTIDE SEQUENCE</scope>
    <source>
        <strain evidence="2">Rice</strain>
        <tissue evidence="2">Whole body</tissue>
    </source>
</reference>
<name>A0A2H1WRA9_SPOFR</name>
<feature type="compositionally biased region" description="Basic and acidic residues" evidence="1">
    <location>
        <begin position="108"/>
        <end position="121"/>
    </location>
</feature>
<organism evidence="2">
    <name type="scientific">Spodoptera frugiperda</name>
    <name type="common">Fall armyworm</name>
    <dbReference type="NCBI Taxonomy" id="7108"/>
    <lineage>
        <taxon>Eukaryota</taxon>
        <taxon>Metazoa</taxon>
        <taxon>Ecdysozoa</taxon>
        <taxon>Arthropoda</taxon>
        <taxon>Hexapoda</taxon>
        <taxon>Insecta</taxon>
        <taxon>Pterygota</taxon>
        <taxon>Neoptera</taxon>
        <taxon>Endopterygota</taxon>
        <taxon>Lepidoptera</taxon>
        <taxon>Glossata</taxon>
        <taxon>Ditrysia</taxon>
        <taxon>Noctuoidea</taxon>
        <taxon>Noctuidae</taxon>
        <taxon>Amphipyrinae</taxon>
        <taxon>Spodoptera</taxon>
    </lineage>
</organism>
<accession>A0A2H1WRA9</accession>
<evidence type="ECO:0000313" key="2">
    <source>
        <dbReference type="EMBL" id="SOQ55609.1"/>
    </source>
</evidence>
<feature type="region of interest" description="Disordered" evidence="1">
    <location>
        <begin position="96"/>
        <end position="121"/>
    </location>
</feature>
<dbReference type="AlphaFoldDB" id="A0A2H1WRA9"/>
<dbReference type="EMBL" id="ODYU01010474">
    <property type="protein sequence ID" value="SOQ55609.1"/>
    <property type="molecule type" value="Genomic_DNA"/>
</dbReference>
<protein>
    <submittedName>
        <fullName evidence="2">SFRICE_021710</fullName>
    </submittedName>
</protein>
<proteinExistence type="predicted"/>